<organism evidence="1 2">
    <name type="scientific">Vibrio plantisponsor</name>
    <dbReference type="NCBI Taxonomy" id="664643"/>
    <lineage>
        <taxon>Bacteria</taxon>
        <taxon>Pseudomonadati</taxon>
        <taxon>Pseudomonadota</taxon>
        <taxon>Gammaproteobacteria</taxon>
        <taxon>Vibrionales</taxon>
        <taxon>Vibrionaceae</taxon>
        <taxon>Vibrio</taxon>
    </lineage>
</organism>
<gene>
    <name evidence="1" type="ORF">SBW85_05045</name>
</gene>
<dbReference type="RefSeq" id="WP_206361983.1">
    <property type="nucleotide sequence ID" value="NZ_AP024893.1"/>
</dbReference>
<protein>
    <submittedName>
        <fullName evidence="1">Uncharacterized protein</fullName>
    </submittedName>
</protein>
<evidence type="ECO:0000313" key="1">
    <source>
        <dbReference type="EMBL" id="MDW6017137.1"/>
    </source>
</evidence>
<comment type="caution">
    <text evidence="1">The sequence shown here is derived from an EMBL/GenBank/DDBJ whole genome shotgun (WGS) entry which is preliminary data.</text>
</comment>
<keyword evidence="2" id="KW-1185">Reference proteome</keyword>
<proteinExistence type="predicted"/>
<dbReference type="EMBL" id="JAWRCN010000001">
    <property type="protein sequence ID" value="MDW6017137.1"/>
    <property type="molecule type" value="Genomic_DNA"/>
</dbReference>
<dbReference type="Proteomes" id="UP001272325">
    <property type="component" value="Unassembled WGS sequence"/>
</dbReference>
<sequence>MSLIPTLSGTQIVDGIEYNEHPPPNMLVKAMEYQWAQLLINKGELRLCPLSFYQALESDELGDRLEGQGELRINSHPYSLTSLNENFIWCCSNHPDSQYSTLLNLDDRYDVVIKVLNTVEFVKRIANALRQKGYNFSMPQVGRVSYNRKSEITLASLQSQKWQWNVFQKSPHFEHQNEYRFVFSALSDLPKGEAICISIGNCEDIIELAKI</sequence>
<name>A0ABU4IF05_9VIBR</name>
<reference evidence="1 2" key="1">
    <citation type="submission" date="2023-11" db="EMBL/GenBank/DDBJ databases">
        <title>Plant-associative lifestyle of Vibrio porteresiae and its evolutionary dynamics.</title>
        <authorList>
            <person name="Rameshkumar N."/>
            <person name="Kirti K."/>
        </authorList>
    </citation>
    <scope>NUCLEOTIDE SEQUENCE [LARGE SCALE GENOMIC DNA]</scope>
    <source>
        <strain evidence="1 2">MSSRF60</strain>
    </source>
</reference>
<accession>A0ABU4IF05</accession>
<evidence type="ECO:0000313" key="2">
    <source>
        <dbReference type="Proteomes" id="UP001272325"/>
    </source>
</evidence>